<comment type="subcellular location">
    <subcellularLocation>
        <location evidence="1">Cell membrane</location>
        <topology evidence="1">Multi-pass membrane protein</topology>
    </subcellularLocation>
</comment>
<dbReference type="PANTHER" id="PTHR23513:SF11">
    <property type="entry name" value="STAPHYLOFERRIN A TRANSPORTER"/>
    <property type="match status" value="1"/>
</dbReference>
<feature type="transmembrane region" description="Helical" evidence="7">
    <location>
        <begin position="224"/>
        <end position="245"/>
    </location>
</feature>
<dbReference type="SUPFAM" id="SSF103473">
    <property type="entry name" value="MFS general substrate transporter"/>
    <property type="match status" value="1"/>
</dbReference>
<evidence type="ECO:0000313" key="9">
    <source>
        <dbReference type="EMBL" id="OIR00920.1"/>
    </source>
</evidence>
<evidence type="ECO:0000256" key="3">
    <source>
        <dbReference type="ARBA" id="ARBA00022475"/>
    </source>
</evidence>
<keyword evidence="4 7" id="KW-0812">Transmembrane</keyword>
<dbReference type="InterPro" id="IPR020846">
    <property type="entry name" value="MFS_dom"/>
</dbReference>
<keyword evidence="2" id="KW-0813">Transport</keyword>
<dbReference type="Pfam" id="PF05977">
    <property type="entry name" value="MFS_3"/>
    <property type="match status" value="1"/>
</dbReference>
<feature type="transmembrane region" description="Helical" evidence="7">
    <location>
        <begin position="257"/>
        <end position="275"/>
    </location>
</feature>
<evidence type="ECO:0000256" key="2">
    <source>
        <dbReference type="ARBA" id="ARBA00022448"/>
    </source>
</evidence>
<feature type="transmembrane region" description="Helical" evidence="7">
    <location>
        <begin position="15"/>
        <end position="39"/>
    </location>
</feature>
<name>A0A1J5SA32_9ZZZZ</name>
<evidence type="ECO:0000256" key="1">
    <source>
        <dbReference type="ARBA" id="ARBA00004651"/>
    </source>
</evidence>
<organism evidence="9">
    <name type="scientific">mine drainage metagenome</name>
    <dbReference type="NCBI Taxonomy" id="410659"/>
    <lineage>
        <taxon>unclassified sequences</taxon>
        <taxon>metagenomes</taxon>
        <taxon>ecological metagenomes</taxon>
    </lineage>
</organism>
<dbReference type="GO" id="GO:0005886">
    <property type="term" value="C:plasma membrane"/>
    <property type="evidence" value="ECO:0007669"/>
    <property type="project" value="UniProtKB-SubCell"/>
</dbReference>
<feature type="domain" description="Major facilitator superfamily (MFS) profile" evidence="8">
    <location>
        <begin position="1"/>
        <end position="399"/>
    </location>
</feature>
<feature type="transmembrane region" description="Helical" evidence="7">
    <location>
        <begin position="310"/>
        <end position="333"/>
    </location>
</feature>
<dbReference type="Gene3D" id="1.20.1250.20">
    <property type="entry name" value="MFS general substrate transporter like domains"/>
    <property type="match status" value="1"/>
</dbReference>
<dbReference type="CDD" id="cd06173">
    <property type="entry name" value="MFS_MefA_like"/>
    <property type="match status" value="1"/>
</dbReference>
<gene>
    <name evidence="9" type="primary">entS_7</name>
    <name evidence="9" type="ORF">GALL_170600</name>
</gene>
<feature type="transmembrane region" description="Helical" evidence="7">
    <location>
        <begin position="374"/>
        <end position="393"/>
    </location>
</feature>
<dbReference type="InterPro" id="IPR010290">
    <property type="entry name" value="TM_effector"/>
</dbReference>
<comment type="caution">
    <text evidence="9">The sequence shown here is derived from an EMBL/GenBank/DDBJ whole genome shotgun (WGS) entry which is preliminary data.</text>
</comment>
<dbReference type="AlphaFoldDB" id="A0A1J5SA32"/>
<sequence length="404" mass="42739">MPEFLRALHHRNYRLYFFGQLFSLAGTWMQRIAMSWLVYRLTGSTLMLGLVSFAGQIPVLALALFGGVLSDRYDQRVILLWTQSLALGQAVLLAALTLSGTVLPWHLILMALSLGIINAIDTPVRQAFVVQLVDDRADLGNAIALNSFTMNAARFIGPSIAGVVVGLAGEGVCFLINAASYLAVIIALRAMRTGKPEKRKHAPAGEAIVQGLRYANSVPRIRHLLLLLAAVSFFVTPYVVLLPYFAREVYAGGAQTFGFLSAAAGAGALLGTIHLASQKGVAGLSRIIGRAALLAGVALIVFALSSYLWLAVAALVVLGFCVISVIASANTLIQASVEDALRGRVMSLFTMAFLGIAPLGGLAGGWLAEHAGPRATLLAFAAAAIVAAVLFVMKRDGYSATVEF</sequence>
<dbReference type="GO" id="GO:0022857">
    <property type="term" value="F:transmembrane transporter activity"/>
    <property type="evidence" value="ECO:0007669"/>
    <property type="project" value="InterPro"/>
</dbReference>
<keyword evidence="5 7" id="KW-1133">Transmembrane helix</keyword>
<evidence type="ECO:0000256" key="6">
    <source>
        <dbReference type="ARBA" id="ARBA00023136"/>
    </source>
</evidence>
<feature type="transmembrane region" description="Helical" evidence="7">
    <location>
        <begin position="45"/>
        <end position="65"/>
    </location>
</feature>
<dbReference type="EMBL" id="MLJW01000090">
    <property type="protein sequence ID" value="OIR00920.1"/>
    <property type="molecule type" value="Genomic_DNA"/>
</dbReference>
<dbReference type="PROSITE" id="PS50850">
    <property type="entry name" value="MFS"/>
    <property type="match status" value="1"/>
</dbReference>
<proteinExistence type="predicted"/>
<dbReference type="PANTHER" id="PTHR23513">
    <property type="entry name" value="INTEGRAL MEMBRANE EFFLUX PROTEIN-RELATED"/>
    <property type="match status" value="1"/>
</dbReference>
<evidence type="ECO:0000256" key="5">
    <source>
        <dbReference type="ARBA" id="ARBA00022989"/>
    </source>
</evidence>
<accession>A0A1J5SA32</accession>
<keyword evidence="3" id="KW-1003">Cell membrane</keyword>
<evidence type="ECO:0000256" key="7">
    <source>
        <dbReference type="SAM" id="Phobius"/>
    </source>
</evidence>
<feature type="transmembrane region" description="Helical" evidence="7">
    <location>
        <begin position="174"/>
        <end position="191"/>
    </location>
</feature>
<protein>
    <submittedName>
        <fullName evidence="9">Enterobactin exporter EntS</fullName>
    </submittedName>
</protein>
<keyword evidence="6 7" id="KW-0472">Membrane</keyword>
<reference evidence="9" key="1">
    <citation type="submission" date="2016-10" db="EMBL/GenBank/DDBJ databases">
        <title>Sequence of Gallionella enrichment culture.</title>
        <authorList>
            <person name="Poehlein A."/>
            <person name="Muehling M."/>
            <person name="Daniel R."/>
        </authorList>
    </citation>
    <scope>NUCLEOTIDE SEQUENCE</scope>
</reference>
<feature type="transmembrane region" description="Helical" evidence="7">
    <location>
        <begin position="345"/>
        <end position="368"/>
    </location>
</feature>
<feature type="transmembrane region" description="Helical" evidence="7">
    <location>
        <begin position="287"/>
        <end position="304"/>
    </location>
</feature>
<evidence type="ECO:0000256" key="4">
    <source>
        <dbReference type="ARBA" id="ARBA00022692"/>
    </source>
</evidence>
<evidence type="ECO:0000259" key="8">
    <source>
        <dbReference type="PROSITE" id="PS50850"/>
    </source>
</evidence>
<dbReference type="InterPro" id="IPR036259">
    <property type="entry name" value="MFS_trans_sf"/>
</dbReference>